<reference evidence="1 2" key="1">
    <citation type="submission" date="2019-06" db="EMBL/GenBank/DDBJ databases">
        <title>Lysobacter alkalisoli sp. nov. isolated from saline soil.</title>
        <authorList>
            <person name="Sun J.-Q."/>
            <person name="Xu L."/>
        </authorList>
    </citation>
    <scope>NUCLEOTIDE SEQUENCE [LARGE SCALE GENOMIC DNA]</scope>
    <source>
        <strain evidence="1 2">JCM 31130</strain>
    </source>
</reference>
<gene>
    <name evidence="1" type="ORF">FKV25_07950</name>
</gene>
<keyword evidence="2" id="KW-1185">Reference proteome</keyword>
<dbReference type="Gene3D" id="2.10.70.10">
    <property type="entry name" value="Complement Module, domain 1"/>
    <property type="match status" value="1"/>
</dbReference>
<name>A0A508AIT9_9GAMM</name>
<dbReference type="InterPro" id="IPR019600">
    <property type="entry name" value="Hemin_uptake_protein_HemP"/>
</dbReference>
<organism evidence="1 2">
    <name type="scientific">Marilutibacter aestuarii</name>
    <dbReference type="NCBI Taxonomy" id="1706195"/>
    <lineage>
        <taxon>Bacteria</taxon>
        <taxon>Pseudomonadati</taxon>
        <taxon>Pseudomonadota</taxon>
        <taxon>Gammaproteobacteria</taxon>
        <taxon>Lysobacterales</taxon>
        <taxon>Lysobacteraceae</taxon>
        <taxon>Marilutibacter</taxon>
    </lineage>
</organism>
<dbReference type="AlphaFoldDB" id="A0A508AIT9"/>
<proteinExistence type="predicted"/>
<evidence type="ECO:0000313" key="2">
    <source>
        <dbReference type="Proteomes" id="UP000318212"/>
    </source>
</evidence>
<dbReference type="Proteomes" id="UP000318212">
    <property type="component" value="Unassembled WGS sequence"/>
</dbReference>
<dbReference type="Pfam" id="PF10636">
    <property type="entry name" value="hemP"/>
    <property type="match status" value="1"/>
</dbReference>
<comment type="caution">
    <text evidence="1">The sequence shown here is derived from an EMBL/GenBank/DDBJ whole genome shotgun (WGS) entry which is preliminary data.</text>
</comment>
<protein>
    <submittedName>
        <fullName evidence="1">Hemin uptake protein HemP</fullName>
    </submittedName>
</protein>
<evidence type="ECO:0000313" key="1">
    <source>
        <dbReference type="EMBL" id="TQD45602.1"/>
    </source>
</evidence>
<dbReference type="EMBL" id="VICE01000073">
    <property type="protein sequence ID" value="TQD45602.1"/>
    <property type="molecule type" value="Genomic_DNA"/>
</dbReference>
<sequence>MRHSIAASSVAVQFPPRAVERRASLKPGAVGMPAAPVPRGALLDSDALLRGGREVLIQHGGEVYRLRHTRNDKLILTK</sequence>
<dbReference type="OrthoDB" id="7870498at2"/>
<accession>A0A508AIT9</accession>